<name>B7L3I5_METC4</name>
<evidence type="ECO:0000313" key="2">
    <source>
        <dbReference type="EMBL" id="ACK86393.1"/>
    </source>
</evidence>
<evidence type="ECO:0000313" key="3">
    <source>
        <dbReference type="Proteomes" id="UP000002385"/>
    </source>
</evidence>
<dbReference type="RefSeq" id="WP_012606283.1">
    <property type="nucleotide sequence ID" value="NC_011758.1"/>
</dbReference>
<accession>B7L3I5</accession>
<dbReference type="AlphaFoldDB" id="B7L3I5"/>
<dbReference type="HOGENOM" id="CLU_1633456_0_0_5"/>
<evidence type="ECO:0000256" key="1">
    <source>
        <dbReference type="SAM" id="MobiDB-lite"/>
    </source>
</evidence>
<proteinExistence type="predicted"/>
<geneLocation type="plasmid" evidence="2 3">
    <name>pCMU01</name>
</geneLocation>
<sequence length="162" mass="17169">MSHPPTIIPAPTTQAPALLRLWRVVHPDALDPSIGRRLLVALQALPPPTSCPDWAAALDGDAAAMVRVALVILRVDGPADATADMAATGLLVHALGRDPTAPAVLALYLRRLAALRPDDRRLTCLAAAWARRPRQDQGGTDDPLNGCPEPRAPEPTRSLLEG</sequence>
<reference evidence="2 3" key="1">
    <citation type="submission" date="2008-12" db="EMBL/GenBank/DDBJ databases">
        <title>Complete sequence of plasmid1 of Methylobacterium chloromethanicum CM4.</title>
        <authorList>
            <consortium name="US DOE Joint Genome Institute"/>
            <person name="Lucas S."/>
            <person name="Copeland A."/>
            <person name="Lapidus A."/>
            <person name="Glavina del Rio T."/>
            <person name="Dalin E."/>
            <person name="Tice H."/>
            <person name="Bruce D."/>
            <person name="Goodwin L."/>
            <person name="Pitluck S."/>
            <person name="Chertkov O."/>
            <person name="Brettin T."/>
            <person name="Detter J.C."/>
            <person name="Han C."/>
            <person name="Larimer F."/>
            <person name="Land M."/>
            <person name="Hauser L."/>
            <person name="Kyrpides N."/>
            <person name="Mikhailova N."/>
            <person name="Marx C."/>
            <person name="Richardson P."/>
        </authorList>
    </citation>
    <scope>NUCLEOTIDE SEQUENCE [LARGE SCALE GENOMIC DNA]</scope>
    <source>
        <strain evidence="3">CM4 / NCIMB 13688</strain>
        <plasmid evidence="2 3">pCMU01</plasmid>
    </source>
</reference>
<protein>
    <submittedName>
        <fullName evidence="2">Uncharacterized protein</fullName>
    </submittedName>
</protein>
<dbReference type="KEGG" id="mch:Mchl_5671"/>
<feature type="region of interest" description="Disordered" evidence="1">
    <location>
        <begin position="132"/>
        <end position="162"/>
    </location>
</feature>
<dbReference type="Proteomes" id="UP000002385">
    <property type="component" value="Plasmid pCMU01"/>
</dbReference>
<gene>
    <name evidence="2" type="ordered locus">Mchl_5671</name>
</gene>
<organism evidence="2 3">
    <name type="scientific">Methylorubrum extorquens (strain CM4 / NCIMB 13688)</name>
    <name type="common">Methylobacterium extorquens</name>
    <dbReference type="NCBI Taxonomy" id="440085"/>
    <lineage>
        <taxon>Bacteria</taxon>
        <taxon>Pseudomonadati</taxon>
        <taxon>Pseudomonadota</taxon>
        <taxon>Alphaproteobacteria</taxon>
        <taxon>Hyphomicrobiales</taxon>
        <taxon>Methylobacteriaceae</taxon>
        <taxon>Methylorubrum</taxon>
    </lineage>
</organism>
<keyword evidence="2" id="KW-0614">Plasmid</keyword>
<dbReference type="EMBL" id="CP001299">
    <property type="protein sequence ID" value="ACK86393.1"/>
    <property type="molecule type" value="Genomic_DNA"/>
</dbReference>
<reference evidence="2 3" key="2">
    <citation type="journal article" date="2012" name="J. Bacteriol.">
        <title>Complete genome sequences of six strains of the genus Methylobacterium.</title>
        <authorList>
            <person name="Marx C.J."/>
            <person name="Bringel F."/>
            <person name="Chistoserdova L."/>
            <person name="Moulin L."/>
            <person name="Farhan Ul Haque M."/>
            <person name="Fleischman D.E."/>
            <person name="Gruffaz C."/>
            <person name="Jourand P."/>
            <person name="Knief C."/>
            <person name="Lee M.C."/>
            <person name="Muller E.E."/>
            <person name="Nadalig T."/>
            <person name="Peyraud R."/>
            <person name="Roselli S."/>
            <person name="Russ L."/>
            <person name="Goodwin L.A."/>
            <person name="Ivanova N."/>
            <person name="Kyrpides N."/>
            <person name="Lajus A."/>
            <person name="Land M.L."/>
            <person name="Medigue C."/>
            <person name="Mikhailova N."/>
            <person name="Nolan M."/>
            <person name="Woyke T."/>
            <person name="Stolyar S."/>
            <person name="Vorholt J.A."/>
            <person name="Vuilleumier S."/>
        </authorList>
    </citation>
    <scope>NUCLEOTIDE SEQUENCE [LARGE SCALE GENOMIC DNA]</scope>
    <source>
        <strain evidence="3">CM4 / NCIMB 13688</strain>
        <plasmid evidence="2 3">pCMU01</plasmid>
    </source>
</reference>